<evidence type="ECO:0000313" key="2">
    <source>
        <dbReference type="Proteomes" id="UP001152320"/>
    </source>
</evidence>
<sequence length="168" mass="19015">MLIPHTYVAKGVSDTLISFTTAEALSLVRICYNVSTGTSLNKILDEYSDRFEGIGKLADATCKLHVNSDVTPVSQPHRRAPFKVRKKVEAELKRLKSLDIIEPVKDTPTPWVSPVRVVTKPTRPNEIRLCVDMRAPNKAIQKEQHVSPTIDDKNSQSQWRYYLLEARS</sequence>
<accession>A0A9Q1CR39</accession>
<dbReference type="PANTHER" id="PTHR37984:SF11">
    <property type="entry name" value="INTEGRASE CATALYTIC DOMAIN-CONTAINING PROTEIN"/>
    <property type="match status" value="1"/>
</dbReference>
<dbReference type="InterPro" id="IPR050951">
    <property type="entry name" value="Retrovirus_Pol_polyprotein"/>
</dbReference>
<proteinExistence type="predicted"/>
<evidence type="ECO:0000313" key="1">
    <source>
        <dbReference type="EMBL" id="KAJ8050492.1"/>
    </source>
</evidence>
<dbReference type="PANTHER" id="PTHR37984">
    <property type="entry name" value="PROTEIN CBG26694"/>
    <property type="match status" value="1"/>
</dbReference>
<name>A0A9Q1CR39_HOLLE</name>
<protein>
    <submittedName>
        <fullName evidence="1">Uncharacterized protein</fullName>
    </submittedName>
</protein>
<reference evidence="1" key="1">
    <citation type="submission" date="2021-10" db="EMBL/GenBank/DDBJ databases">
        <title>Tropical sea cucumber genome reveals ecological adaptation and Cuvierian tubules defense mechanism.</title>
        <authorList>
            <person name="Chen T."/>
        </authorList>
    </citation>
    <scope>NUCLEOTIDE SEQUENCE</scope>
    <source>
        <strain evidence="1">Nanhai2018</strain>
        <tissue evidence="1">Muscle</tissue>
    </source>
</reference>
<keyword evidence="2" id="KW-1185">Reference proteome</keyword>
<dbReference type="EMBL" id="JAIZAY010000001">
    <property type="protein sequence ID" value="KAJ8050492.1"/>
    <property type="molecule type" value="Genomic_DNA"/>
</dbReference>
<dbReference type="AlphaFoldDB" id="A0A9Q1CR39"/>
<comment type="caution">
    <text evidence="1">The sequence shown here is derived from an EMBL/GenBank/DDBJ whole genome shotgun (WGS) entry which is preliminary data.</text>
</comment>
<dbReference type="InterPro" id="IPR043502">
    <property type="entry name" value="DNA/RNA_pol_sf"/>
</dbReference>
<gene>
    <name evidence="1" type="ORF">HOLleu_03717</name>
</gene>
<dbReference type="OrthoDB" id="10068977at2759"/>
<dbReference type="SUPFAM" id="SSF56672">
    <property type="entry name" value="DNA/RNA polymerases"/>
    <property type="match status" value="1"/>
</dbReference>
<dbReference type="Proteomes" id="UP001152320">
    <property type="component" value="Chromosome 1"/>
</dbReference>
<dbReference type="Gene3D" id="3.10.10.10">
    <property type="entry name" value="HIV Type 1 Reverse Transcriptase, subunit A, domain 1"/>
    <property type="match status" value="1"/>
</dbReference>
<organism evidence="1 2">
    <name type="scientific">Holothuria leucospilota</name>
    <name type="common">Black long sea cucumber</name>
    <name type="synonym">Mertensiothuria leucospilota</name>
    <dbReference type="NCBI Taxonomy" id="206669"/>
    <lineage>
        <taxon>Eukaryota</taxon>
        <taxon>Metazoa</taxon>
        <taxon>Echinodermata</taxon>
        <taxon>Eleutherozoa</taxon>
        <taxon>Echinozoa</taxon>
        <taxon>Holothuroidea</taxon>
        <taxon>Aspidochirotacea</taxon>
        <taxon>Aspidochirotida</taxon>
        <taxon>Holothuriidae</taxon>
        <taxon>Holothuria</taxon>
    </lineage>
</organism>